<sequence length="162" mass="18463">MGNGTTRKRVIKYTEVKKKMATKKERTRSYPIKTIEGINKVHAGKLARVDIKTTGALLKHSITRRDREELAKKAGISKKLILEWANLSDLLRIKGVGEEYSDMLEEVGVDTVKELKMRNVGNLHPAIKNYCDKSRLVRKAPSQKQVASWITQAKVMKPMLKY</sequence>
<dbReference type="EMBL" id="BARV01008053">
    <property type="protein sequence ID" value="GAI15920.1"/>
    <property type="molecule type" value="Genomic_DNA"/>
</dbReference>
<organism evidence="2">
    <name type="scientific">marine sediment metagenome</name>
    <dbReference type="NCBI Taxonomy" id="412755"/>
    <lineage>
        <taxon>unclassified sequences</taxon>
        <taxon>metagenomes</taxon>
        <taxon>ecological metagenomes</taxon>
    </lineage>
</organism>
<reference evidence="2" key="1">
    <citation type="journal article" date="2014" name="Front. Microbiol.">
        <title>High frequency of phylogenetically diverse reductive dehalogenase-homologous genes in deep subseafloor sedimentary metagenomes.</title>
        <authorList>
            <person name="Kawai M."/>
            <person name="Futagami T."/>
            <person name="Toyoda A."/>
            <person name="Takaki Y."/>
            <person name="Nishi S."/>
            <person name="Hori S."/>
            <person name="Arai W."/>
            <person name="Tsubouchi T."/>
            <person name="Morono Y."/>
            <person name="Uchiyama I."/>
            <person name="Ito T."/>
            <person name="Fujiyama A."/>
            <person name="Inagaki F."/>
            <person name="Takami H."/>
        </authorList>
    </citation>
    <scope>NUCLEOTIDE SEQUENCE</scope>
    <source>
        <strain evidence="2">Expedition CK06-06</strain>
    </source>
</reference>
<dbReference type="Pfam" id="PF14229">
    <property type="entry name" value="DUF4332"/>
    <property type="match status" value="1"/>
</dbReference>
<evidence type="ECO:0000313" key="2">
    <source>
        <dbReference type="EMBL" id="GAI15920.1"/>
    </source>
</evidence>
<name>X1MMJ9_9ZZZZ</name>
<comment type="caution">
    <text evidence="2">The sequence shown here is derived from an EMBL/GenBank/DDBJ whole genome shotgun (WGS) entry which is preliminary data.</text>
</comment>
<feature type="domain" description="DUF4332" evidence="1">
    <location>
        <begin position="36"/>
        <end position="154"/>
    </location>
</feature>
<accession>X1MMJ9</accession>
<evidence type="ECO:0000259" key="1">
    <source>
        <dbReference type="Pfam" id="PF14229"/>
    </source>
</evidence>
<proteinExistence type="predicted"/>
<dbReference type="InterPro" id="IPR025567">
    <property type="entry name" value="DUF4332"/>
</dbReference>
<dbReference type="Gene3D" id="1.10.150.20">
    <property type="entry name" value="5' to 3' exonuclease, C-terminal subdomain"/>
    <property type="match status" value="1"/>
</dbReference>
<gene>
    <name evidence="2" type="ORF">S06H3_16296</name>
</gene>
<protein>
    <recommendedName>
        <fullName evidence="1">DUF4332 domain-containing protein</fullName>
    </recommendedName>
</protein>
<dbReference type="AlphaFoldDB" id="X1MMJ9"/>